<dbReference type="SMART" id="SM00343">
    <property type="entry name" value="ZnF_C2HC"/>
    <property type="match status" value="2"/>
</dbReference>
<dbReference type="GO" id="GO:0008270">
    <property type="term" value="F:zinc ion binding"/>
    <property type="evidence" value="ECO:0007669"/>
    <property type="project" value="UniProtKB-KW"/>
</dbReference>
<evidence type="ECO:0000256" key="1">
    <source>
        <dbReference type="PROSITE-ProRule" id="PRU00047"/>
    </source>
</evidence>
<reference evidence="4" key="2">
    <citation type="submission" date="2015-02" db="UniProtKB">
        <authorList>
            <consortium name="EnsemblMetazoa"/>
        </authorList>
    </citation>
    <scope>IDENTIFICATION</scope>
</reference>
<keyword evidence="1" id="KW-0863">Zinc-finger</keyword>
<dbReference type="STRING" id="126957.T1IQV3"/>
<dbReference type="Pfam" id="PF22936">
    <property type="entry name" value="Pol_BBD"/>
    <property type="match status" value="1"/>
</dbReference>
<dbReference type="InterPro" id="IPR054722">
    <property type="entry name" value="PolX-like_BBD"/>
</dbReference>
<dbReference type="EMBL" id="AFFK01018380">
    <property type="status" value="NOT_ANNOTATED_CDS"/>
    <property type="molecule type" value="Genomic_DNA"/>
</dbReference>
<keyword evidence="5" id="KW-1185">Reference proteome</keyword>
<dbReference type="InterPro" id="IPR001878">
    <property type="entry name" value="Znf_CCHC"/>
</dbReference>
<dbReference type="PANTHER" id="PTHR47481">
    <property type="match status" value="1"/>
</dbReference>
<dbReference type="AlphaFoldDB" id="T1IQV3"/>
<dbReference type="PROSITE" id="PS50158">
    <property type="entry name" value="ZF_CCHC"/>
    <property type="match status" value="1"/>
</dbReference>
<dbReference type="Pfam" id="PF14223">
    <property type="entry name" value="Retrotran_gag_2"/>
    <property type="match status" value="1"/>
</dbReference>
<evidence type="ECO:0000256" key="2">
    <source>
        <dbReference type="SAM" id="MobiDB-lite"/>
    </source>
</evidence>
<dbReference type="HOGENOM" id="CLU_046605_0_0_1"/>
<accession>T1IQV3</accession>
<evidence type="ECO:0000259" key="3">
    <source>
        <dbReference type="PROSITE" id="PS50158"/>
    </source>
</evidence>
<proteinExistence type="predicted"/>
<dbReference type="PhylomeDB" id="T1IQV3"/>
<keyword evidence="1" id="KW-0862">Zinc</keyword>
<evidence type="ECO:0000313" key="4">
    <source>
        <dbReference type="EnsemblMetazoa" id="SMAR003428-PA"/>
    </source>
</evidence>
<organism evidence="4 5">
    <name type="scientific">Strigamia maritima</name>
    <name type="common">European centipede</name>
    <name type="synonym">Geophilus maritimus</name>
    <dbReference type="NCBI Taxonomy" id="126957"/>
    <lineage>
        <taxon>Eukaryota</taxon>
        <taxon>Metazoa</taxon>
        <taxon>Ecdysozoa</taxon>
        <taxon>Arthropoda</taxon>
        <taxon>Myriapoda</taxon>
        <taxon>Chilopoda</taxon>
        <taxon>Pleurostigmophora</taxon>
        <taxon>Geophilomorpha</taxon>
        <taxon>Linotaeniidae</taxon>
        <taxon>Strigamia</taxon>
    </lineage>
</organism>
<dbReference type="PANTHER" id="PTHR47481:SF31">
    <property type="entry name" value="OS01G0873500 PROTEIN"/>
    <property type="match status" value="1"/>
</dbReference>
<dbReference type="Proteomes" id="UP000014500">
    <property type="component" value="Unassembled WGS sequence"/>
</dbReference>
<dbReference type="SUPFAM" id="SSF57756">
    <property type="entry name" value="Retrovirus zinc finger-like domains"/>
    <property type="match status" value="1"/>
</dbReference>
<protein>
    <recommendedName>
        <fullName evidence="3">CCHC-type domain-containing protein</fullName>
    </recommendedName>
</protein>
<sequence length="468" mass="52842">MTEKDGILSFKKLNELNYVSWKRDMIACLTSKRLSDFIDSKHVLAAGSTPAETRQFNIDKSKAGGMIFLGIEDKLKFLLDGISKPDKRWKKLAKTYKPKSKARIARLLGQFHLAHMQPNESIILFLNRIRQLSRNLELAGKKIDSSDIAYHMLCTLPPQYDVIVSQIYKWPDSDMVPTKVEEALIEEYENLKSRDQRTKSSNGDNALSTTGKTVNKNKSNTGVICYNCKLKGHYSKDCRKKSKKEVTCTICKVVGHYATSCRKGKPPKGKASSSSVSFSSFDNTLIIDNMNVTTDTNEWIWDMGSGAHLCHDENLFIQLTRGKPYKMNAYSGTFDVEEVGTVRFNHLIGRANQRITLNNVGYAPSGKRNLISRSRAIEVGCSWARKSNKILEKYNKNKPILKFVRDKGLFKLRATKDTPNPNLSYAEAVKNGTSNKPKVNVAEKVSEDLELWHRVKVSCENITQGLPN</sequence>
<feature type="compositionally biased region" description="Polar residues" evidence="2">
    <location>
        <begin position="199"/>
        <end position="214"/>
    </location>
</feature>
<dbReference type="InterPro" id="IPR036875">
    <property type="entry name" value="Znf_CCHC_sf"/>
</dbReference>
<name>T1IQV3_STRMM</name>
<keyword evidence="1" id="KW-0479">Metal-binding</keyword>
<feature type="region of interest" description="Disordered" evidence="2">
    <location>
        <begin position="193"/>
        <end position="214"/>
    </location>
</feature>
<dbReference type="Pfam" id="PF00098">
    <property type="entry name" value="zf-CCHC"/>
    <property type="match status" value="1"/>
</dbReference>
<dbReference type="EnsemblMetazoa" id="SMAR003428-RA">
    <property type="protein sequence ID" value="SMAR003428-PA"/>
    <property type="gene ID" value="SMAR003428"/>
</dbReference>
<dbReference type="Gene3D" id="4.10.60.10">
    <property type="entry name" value="Zinc finger, CCHC-type"/>
    <property type="match status" value="1"/>
</dbReference>
<feature type="domain" description="CCHC-type" evidence="3">
    <location>
        <begin position="225"/>
        <end position="240"/>
    </location>
</feature>
<reference evidence="5" key="1">
    <citation type="submission" date="2011-05" db="EMBL/GenBank/DDBJ databases">
        <authorList>
            <person name="Richards S.R."/>
            <person name="Qu J."/>
            <person name="Jiang H."/>
            <person name="Jhangiani S.N."/>
            <person name="Agravi P."/>
            <person name="Goodspeed R."/>
            <person name="Gross S."/>
            <person name="Mandapat C."/>
            <person name="Jackson L."/>
            <person name="Mathew T."/>
            <person name="Pu L."/>
            <person name="Thornton R."/>
            <person name="Saada N."/>
            <person name="Wilczek-Boney K.B."/>
            <person name="Lee S."/>
            <person name="Kovar C."/>
            <person name="Wu Y."/>
            <person name="Scherer S.E."/>
            <person name="Worley K.C."/>
            <person name="Muzny D.M."/>
            <person name="Gibbs R."/>
        </authorList>
    </citation>
    <scope>NUCLEOTIDE SEQUENCE</scope>
    <source>
        <strain evidence="5">Brora</strain>
    </source>
</reference>
<dbReference type="GO" id="GO:0003676">
    <property type="term" value="F:nucleic acid binding"/>
    <property type="evidence" value="ECO:0007669"/>
    <property type="project" value="InterPro"/>
</dbReference>
<evidence type="ECO:0000313" key="5">
    <source>
        <dbReference type="Proteomes" id="UP000014500"/>
    </source>
</evidence>
<dbReference type="eggNOG" id="KOG0017">
    <property type="taxonomic scope" value="Eukaryota"/>
</dbReference>